<protein>
    <recommendedName>
        <fullName evidence="1">DDE-1 domain-containing protein</fullName>
    </recommendedName>
</protein>
<reference evidence="2" key="1">
    <citation type="submission" date="2022-07" db="EMBL/GenBank/DDBJ databases">
        <title>Genome Sequence of Agrocybe chaxingu.</title>
        <authorList>
            <person name="Buettner E."/>
        </authorList>
    </citation>
    <scope>NUCLEOTIDE SEQUENCE</scope>
    <source>
        <strain evidence="2">MP-N11</strain>
    </source>
</reference>
<sequence>MPMLSSMAITLRQKGWEDPGLGDFWIDTEMKSKLTEAVKHWFKLVREKIHNKGIKPENIYGMDESGFPPSDQGMQCVVGRRGSKIQHKAGSANQENITVLVTICANGTALKPTVIFKGQRILAKWTQGNISEALICASENGWTNGGLALNWIQKDFDPQTREKANGETRVLIMDGHSSHYTADLLEYCLANKIEVYGYPPHCTHALQGLNIVCFAKMKEVWKEEIHAFVMT</sequence>
<dbReference type="Gene3D" id="3.30.420.10">
    <property type="entry name" value="Ribonuclease H-like superfamily/Ribonuclease H"/>
    <property type="match status" value="1"/>
</dbReference>
<organism evidence="2 3">
    <name type="scientific">Agrocybe chaxingu</name>
    <dbReference type="NCBI Taxonomy" id="84603"/>
    <lineage>
        <taxon>Eukaryota</taxon>
        <taxon>Fungi</taxon>
        <taxon>Dikarya</taxon>
        <taxon>Basidiomycota</taxon>
        <taxon>Agaricomycotina</taxon>
        <taxon>Agaricomycetes</taxon>
        <taxon>Agaricomycetidae</taxon>
        <taxon>Agaricales</taxon>
        <taxon>Agaricineae</taxon>
        <taxon>Strophariaceae</taxon>
        <taxon>Agrocybe</taxon>
    </lineage>
</organism>
<dbReference type="AlphaFoldDB" id="A0A9W8JRB6"/>
<dbReference type="Proteomes" id="UP001148786">
    <property type="component" value="Unassembled WGS sequence"/>
</dbReference>
<comment type="caution">
    <text evidence="2">The sequence shown here is derived from an EMBL/GenBank/DDBJ whole genome shotgun (WGS) entry which is preliminary data.</text>
</comment>
<dbReference type="PANTHER" id="PTHR19303:SF74">
    <property type="entry name" value="POGO TRANSPOSABLE ELEMENT WITH KRAB DOMAIN"/>
    <property type="match status" value="1"/>
</dbReference>
<evidence type="ECO:0000313" key="3">
    <source>
        <dbReference type="Proteomes" id="UP001148786"/>
    </source>
</evidence>
<dbReference type="InterPro" id="IPR036397">
    <property type="entry name" value="RNaseH_sf"/>
</dbReference>
<proteinExistence type="predicted"/>
<evidence type="ECO:0000259" key="1">
    <source>
        <dbReference type="Pfam" id="PF03184"/>
    </source>
</evidence>
<dbReference type="InterPro" id="IPR004875">
    <property type="entry name" value="DDE_SF_endonuclease_dom"/>
</dbReference>
<dbReference type="OrthoDB" id="2917041at2759"/>
<keyword evidence="3" id="KW-1185">Reference proteome</keyword>
<dbReference type="GO" id="GO:0005634">
    <property type="term" value="C:nucleus"/>
    <property type="evidence" value="ECO:0007669"/>
    <property type="project" value="TreeGrafter"/>
</dbReference>
<accession>A0A9W8JRB6</accession>
<feature type="domain" description="DDE-1" evidence="1">
    <location>
        <begin position="95"/>
        <end position="224"/>
    </location>
</feature>
<dbReference type="PANTHER" id="PTHR19303">
    <property type="entry name" value="TRANSPOSON"/>
    <property type="match status" value="1"/>
</dbReference>
<dbReference type="EMBL" id="JANKHO010001764">
    <property type="protein sequence ID" value="KAJ3499049.1"/>
    <property type="molecule type" value="Genomic_DNA"/>
</dbReference>
<dbReference type="InterPro" id="IPR050863">
    <property type="entry name" value="CenT-Element_Derived"/>
</dbReference>
<evidence type="ECO:0000313" key="2">
    <source>
        <dbReference type="EMBL" id="KAJ3499049.1"/>
    </source>
</evidence>
<name>A0A9W8JRB6_9AGAR</name>
<gene>
    <name evidence="2" type="ORF">NLJ89_g10141</name>
</gene>
<dbReference type="GO" id="GO:0003677">
    <property type="term" value="F:DNA binding"/>
    <property type="evidence" value="ECO:0007669"/>
    <property type="project" value="TreeGrafter"/>
</dbReference>
<dbReference type="Pfam" id="PF03184">
    <property type="entry name" value="DDE_1"/>
    <property type="match status" value="1"/>
</dbReference>